<dbReference type="Proteomes" id="UP001195903">
    <property type="component" value="Unassembled WGS sequence"/>
</dbReference>
<dbReference type="InterPro" id="IPR058649">
    <property type="entry name" value="CzcB_C"/>
</dbReference>
<sequence>MNALNTKTRLKTTLAGALLPTLLSTLLLTGCSDSPQSGVLTMTVSRSDFVAQIPARGELEATSATPVSVPGGLRGPQSLAWILDNFSEVKAGDVVARLDGRRESLELELERFDFDKLALDGDMQRQKNLTTAQELNIGRDVTEEELSLAQRFFIDDERVYTKIDIIDQMRNKDYLEARLGYFDWGKGSHDAQANAELDLIRLKQKGLEAKIATYEGNLAQMEIVAPHDGLFVMQPGWTGTLPVAGDMVWSGIPLGNLPDTSVMQARLWVLESEAVGLSVGKQASVTLDAYPDKVFQGKVTQVDALAKARERDSPVNYFEFTVALDMTDTAIMLPGRQVQARIAAVSEPGVLSVPNQAIFQKEGRYWVYLQQGNQFIEQKIKPGSRSLNRTVVQEGLNEGDVVALTVPPRRTQA</sequence>
<gene>
    <name evidence="6" type="ORF">KJI95_00070</name>
</gene>
<accession>A0ABS5UXV6</accession>
<dbReference type="InterPro" id="IPR058792">
    <property type="entry name" value="Beta-barrel_RND_2"/>
</dbReference>
<evidence type="ECO:0000256" key="2">
    <source>
        <dbReference type="ARBA" id="ARBA00023054"/>
    </source>
</evidence>
<dbReference type="Pfam" id="PF25975">
    <property type="entry name" value="CzcB_C"/>
    <property type="match status" value="1"/>
</dbReference>
<dbReference type="PROSITE" id="PS51257">
    <property type="entry name" value="PROKAR_LIPOPROTEIN"/>
    <property type="match status" value="1"/>
</dbReference>
<keyword evidence="7" id="KW-1185">Reference proteome</keyword>
<dbReference type="InterPro" id="IPR050465">
    <property type="entry name" value="UPF0194_transport"/>
</dbReference>
<protein>
    <submittedName>
        <fullName evidence="6">HlyD family efflux transporter periplasmic adaptor subunit</fullName>
    </submittedName>
</protein>
<evidence type="ECO:0000256" key="1">
    <source>
        <dbReference type="ARBA" id="ARBA00004196"/>
    </source>
</evidence>
<organism evidence="6 7">
    <name type="scientific">Shewanella jiangmenensis</name>
    <dbReference type="NCBI Taxonomy" id="2837387"/>
    <lineage>
        <taxon>Bacteria</taxon>
        <taxon>Pseudomonadati</taxon>
        <taxon>Pseudomonadota</taxon>
        <taxon>Gammaproteobacteria</taxon>
        <taxon>Alteromonadales</taxon>
        <taxon>Shewanellaceae</taxon>
        <taxon>Shewanella</taxon>
    </lineage>
</organism>
<evidence type="ECO:0000256" key="3">
    <source>
        <dbReference type="SAM" id="SignalP"/>
    </source>
</evidence>
<dbReference type="EMBL" id="JAHEPS010000001">
    <property type="protein sequence ID" value="MBT1442923.1"/>
    <property type="molecule type" value="Genomic_DNA"/>
</dbReference>
<evidence type="ECO:0000313" key="6">
    <source>
        <dbReference type="EMBL" id="MBT1442923.1"/>
    </source>
</evidence>
<reference evidence="6 7" key="1">
    <citation type="submission" date="2021-05" db="EMBL/GenBank/DDBJ databases">
        <title>Shewanella sp. JM162201.</title>
        <authorList>
            <person name="Xu S."/>
            <person name="Li A."/>
        </authorList>
    </citation>
    <scope>NUCLEOTIDE SEQUENCE [LARGE SCALE GENOMIC DNA]</scope>
    <source>
        <strain evidence="6 7">JM162201</strain>
    </source>
</reference>
<keyword evidence="3" id="KW-0732">Signal</keyword>
<feature type="chain" id="PRO_5047173022" evidence="3">
    <location>
        <begin position="30"/>
        <end position="413"/>
    </location>
</feature>
<proteinExistence type="predicted"/>
<dbReference type="RefSeq" id="WP_214505144.1">
    <property type="nucleotide sequence ID" value="NZ_JAHEPS010000001.1"/>
</dbReference>
<dbReference type="Gene3D" id="2.40.30.170">
    <property type="match status" value="1"/>
</dbReference>
<dbReference type="PANTHER" id="PTHR32347">
    <property type="entry name" value="EFFLUX SYSTEM COMPONENT YKNX-RELATED"/>
    <property type="match status" value="1"/>
</dbReference>
<dbReference type="Pfam" id="PF25954">
    <property type="entry name" value="Beta-barrel_RND_2"/>
    <property type="match status" value="1"/>
</dbReference>
<name>A0ABS5UXV6_9GAMM</name>
<dbReference type="Gene3D" id="2.40.420.20">
    <property type="match status" value="1"/>
</dbReference>
<evidence type="ECO:0000259" key="4">
    <source>
        <dbReference type="Pfam" id="PF25954"/>
    </source>
</evidence>
<feature type="signal peptide" evidence="3">
    <location>
        <begin position="1"/>
        <end position="29"/>
    </location>
</feature>
<keyword evidence="2" id="KW-0175">Coiled coil</keyword>
<evidence type="ECO:0000259" key="5">
    <source>
        <dbReference type="Pfam" id="PF25975"/>
    </source>
</evidence>
<feature type="domain" description="CusB-like beta-barrel" evidence="4">
    <location>
        <begin position="269"/>
        <end position="312"/>
    </location>
</feature>
<dbReference type="PANTHER" id="PTHR32347:SF23">
    <property type="entry name" value="BLL5650 PROTEIN"/>
    <property type="match status" value="1"/>
</dbReference>
<comment type="subcellular location">
    <subcellularLocation>
        <location evidence="1">Cell envelope</location>
    </subcellularLocation>
</comment>
<evidence type="ECO:0000313" key="7">
    <source>
        <dbReference type="Proteomes" id="UP001195903"/>
    </source>
</evidence>
<feature type="domain" description="CzcB-like C-terminal circularly permuted SH3-like" evidence="5">
    <location>
        <begin position="352"/>
        <end position="404"/>
    </location>
</feature>
<comment type="caution">
    <text evidence="6">The sequence shown here is derived from an EMBL/GenBank/DDBJ whole genome shotgun (WGS) entry which is preliminary data.</text>
</comment>